<dbReference type="AlphaFoldDB" id="A0AAV7IF03"/>
<evidence type="ECO:0000313" key="5">
    <source>
        <dbReference type="Proteomes" id="UP000826195"/>
    </source>
</evidence>
<dbReference type="GO" id="GO:0003676">
    <property type="term" value="F:nucleic acid binding"/>
    <property type="evidence" value="ECO:0007669"/>
    <property type="project" value="InterPro"/>
</dbReference>
<dbReference type="InterPro" id="IPR001878">
    <property type="entry name" value="Znf_CCHC"/>
</dbReference>
<gene>
    <name evidence="4" type="ORF">KQX54_015454</name>
</gene>
<keyword evidence="1" id="KW-0862">Zinc</keyword>
<dbReference type="InterPro" id="IPR050951">
    <property type="entry name" value="Retrovirus_Pol_polyprotein"/>
</dbReference>
<keyword evidence="1" id="KW-0479">Metal-binding</keyword>
<dbReference type="SMART" id="SM00343">
    <property type="entry name" value="ZnF_C2HC"/>
    <property type="match status" value="1"/>
</dbReference>
<evidence type="ECO:0000259" key="3">
    <source>
        <dbReference type="PROSITE" id="PS50158"/>
    </source>
</evidence>
<dbReference type="InterPro" id="IPR036875">
    <property type="entry name" value="Znf_CCHC_sf"/>
</dbReference>
<sequence length="850" mass="95512">MDEILFKILTLTVTPIPSNPINTLVQHNFPPPSDYSSTNTFPTQSYLDLKTAIHQIPEFHRDNDERCTFSNFIATCKDTDALVKFGDKPLLLALIKNKIKGQAKHLIANRGDPDNLATLLSWLRTAFARTFDDERGRDELRRLKQQENENVVAYGARVGEILSRALEAAKESYQPTEFIGVSVLLNQDAINRFTTGLRHSIFNAFLAQPKPTTLNDAINIAAELEKNVASRNTLFGNNSNFYRESTKSYGRAKVHAITDNTVKCYGCGKPGHIKRNCPDLERQRADHHAQRRKTGDRNHYRDSRRDRERHDRRENRHNSDSRHHKNPDSKLIRWRIKLNDFDYDVIYKPGKINSNADALSRNPPSETSSNLIKHTEEGETFRSLESVLVCADDVSIADSDTSQTHHINLVNNDRNNTNVESLIASIFQLDSPNDNNYSCNMCFNLPPTSFPDFDGTGVTNNTRNGSQADPERTQGQEVNFAHDTLQVSGGGKLQDLVALGPVYPGPVRRNPRSGGLGRVYPGPVRRGGGNLCSPRIVLGQADPGIENLPSKRRRASINCTSSGRSPSRGNLKGNLLEARGETGGNLNSPSIGLGQVVPGEACDLQGGFEKDETHVEHKNNIDINELQSSKRVKLDETLIRSIFINTPSYVTTTRDKISMRKDNLVHFTSVDGTFLPETSRDLLNQSKFSVREIINNAEEPGTAIASRWNDHFVFHLIIKRTSDDCIDPKDIENAVLSLRNLLVHLISGTQANAAANLERAKNISKTYYDRKQNPRTFHLNDMVLLLKEPRVSKFEPQWEGPYKIIEILSDRNVKITLKGQKTKIVHTDKLKIAYIRVKVESDTSADEYDL</sequence>
<reference evidence="4 5" key="1">
    <citation type="journal article" date="2021" name="J. Hered.">
        <title>A chromosome-level genome assembly of the parasitoid wasp, Cotesia glomerata (Hymenoptera: Braconidae).</title>
        <authorList>
            <person name="Pinto B.J."/>
            <person name="Weis J.J."/>
            <person name="Gamble T."/>
            <person name="Ode P.J."/>
            <person name="Paul R."/>
            <person name="Zaspel J.M."/>
        </authorList>
    </citation>
    <scope>NUCLEOTIDE SEQUENCE [LARGE SCALE GENOMIC DNA]</scope>
    <source>
        <strain evidence="4">CgM1</strain>
    </source>
</reference>
<feature type="compositionally biased region" description="Basic and acidic residues" evidence="2">
    <location>
        <begin position="276"/>
        <end position="328"/>
    </location>
</feature>
<dbReference type="PANTHER" id="PTHR37984">
    <property type="entry name" value="PROTEIN CBG26694"/>
    <property type="match status" value="1"/>
</dbReference>
<dbReference type="SUPFAM" id="SSF57756">
    <property type="entry name" value="Retrovirus zinc finger-like domains"/>
    <property type="match status" value="1"/>
</dbReference>
<keyword evidence="1" id="KW-0863">Zinc-finger</keyword>
<comment type="caution">
    <text evidence="4">The sequence shown here is derived from an EMBL/GenBank/DDBJ whole genome shotgun (WGS) entry which is preliminary data.</text>
</comment>
<dbReference type="Proteomes" id="UP000826195">
    <property type="component" value="Unassembled WGS sequence"/>
</dbReference>
<evidence type="ECO:0000256" key="1">
    <source>
        <dbReference type="PROSITE-ProRule" id="PRU00047"/>
    </source>
</evidence>
<dbReference type="Gene3D" id="4.10.60.10">
    <property type="entry name" value="Zinc finger, CCHC-type"/>
    <property type="match status" value="1"/>
</dbReference>
<dbReference type="PANTHER" id="PTHR37984:SF5">
    <property type="entry name" value="PROTEIN NYNRIN-LIKE"/>
    <property type="match status" value="1"/>
</dbReference>
<protein>
    <recommendedName>
        <fullName evidence="3">CCHC-type domain-containing protein</fullName>
    </recommendedName>
</protein>
<dbReference type="PROSITE" id="PS50158">
    <property type="entry name" value="ZF_CCHC"/>
    <property type="match status" value="1"/>
</dbReference>
<dbReference type="EMBL" id="JAHXZJ010001864">
    <property type="protein sequence ID" value="KAH0549872.1"/>
    <property type="molecule type" value="Genomic_DNA"/>
</dbReference>
<organism evidence="4 5">
    <name type="scientific">Cotesia glomerata</name>
    <name type="common">Lepidopteran parasitic wasp</name>
    <name type="synonym">Apanteles glomeratus</name>
    <dbReference type="NCBI Taxonomy" id="32391"/>
    <lineage>
        <taxon>Eukaryota</taxon>
        <taxon>Metazoa</taxon>
        <taxon>Ecdysozoa</taxon>
        <taxon>Arthropoda</taxon>
        <taxon>Hexapoda</taxon>
        <taxon>Insecta</taxon>
        <taxon>Pterygota</taxon>
        <taxon>Neoptera</taxon>
        <taxon>Endopterygota</taxon>
        <taxon>Hymenoptera</taxon>
        <taxon>Apocrita</taxon>
        <taxon>Ichneumonoidea</taxon>
        <taxon>Braconidae</taxon>
        <taxon>Microgastrinae</taxon>
        <taxon>Cotesia</taxon>
    </lineage>
</organism>
<dbReference type="Pfam" id="PF00098">
    <property type="entry name" value="zf-CCHC"/>
    <property type="match status" value="1"/>
</dbReference>
<feature type="region of interest" description="Disordered" evidence="2">
    <location>
        <begin position="275"/>
        <end position="328"/>
    </location>
</feature>
<evidence type="ECO:0000313" key="4">
    <source>
        <dbReference type="EMBL" id="KAH0549872.1"/>
    </source>
</evidence>
<name>A0AAV7IF03_COTGL</name>
<evidence type="ECO:0000256" key="2">
    <source>
        <dbReference type="SAM" id="MobiDB-lite"/>
    </source>
</evidence>
<dbReference type="GO" id="GO:0008270">
    <property type="term" value="F:zinc ion binding"/>
    <property type="evidence" value="ECO:0007669"/>
    <property type="project" value="UniProtKB-KW"/>
</dbReference>
<proteinExistence type="predicted"/>
<keyword evidence="5" id="KW-1185">Reference proteome</keyword>
<feature type="domain" description="CCHC-type" evidence="3">
    <location>
        <begin position="263"/>
        <end position="279"/>
    </location>
</feature>
<accession>A0AAV7IF03</accession>